<dbReference type="EMBL" id="QGBI01000015">
    <property type="protein sequence ID" value="MBX3891547.1"/>
    <property type="molecule type" value="Genomic_DNA"/>
</dbReference>
<dbReference type="InterPro" id="IPR000209">
    <property type="entry name" value="Peptidase_S8/S53_dom"/>
</dbReference>
<dbReference type="Proteomes" id="UP001199322">
    <property type="component" value="Unassembled WGS sequence"/>
</dbReference>
<dbReference type="GO" id="GO:0006508">
    <property type="term" value="P:proteolysis"/>
    <property type="evidence" value="ECO:0007669"/>
    <property type="project" value="InterPro"/>
</dbReference>
<evidence type="ECO:0000256" key="1">
    <source>
        <dbReference type="ARBA" id="ARBA00022801"/>
    </source>
</evidence>
<evidence type="ECO:0000313" key="3">
    <source>
        <dbReference type="EMBL" id="MBX3891547.1"/>
    </source>
</evidence>
<dbReference type="CDD" id="cd04847">
    <property type="entry name" value="Peptidases_S8_Subtilisin_like_2"/>
    <property type="match status" value="1"/>
</dbReference>
<dbReference type="InterPro" id="IPR023827">
    <property type="entry name" value="Peptidase_S8_Asp-AS"/>
</dbReference>
<proteinExistence type="predicted"/>
<dbReference type="Pfam" id="PF00082">
    <property type="entry name" value="Peptidase_S8"/>
    <property type="match status" value="1"/>
</dbReference>
<organism evidence="3 4">
    <name type="scientific">Ralstonia pickettii</name>
    <name type="common">Burkholderia pickettii</name>
    <dbReference type="NCBI Taxonomy" id="329"/>
    <lineage>
        <taxon>Bacteria</taxon>
        <taxon>Pseudomonadati</taxon>
        <taxon>Pseudomonadota</taxon>
        <taxon>Betaproteobacteria</taxon>
        <taxon>Burkholderiales</taxon>
        <taxon>Burkholderiaceae</taxon>
        <taxon>Ralstonia</taxon>
    </lineage>
</organism>
<keyword evidence="1" id="KW-0378">Hydrolase</keyword>
<dbReference type="InterPro" id="IPR034074">
    <property type="entry name" value="Y4bN_pept_dom"/>
</dbReference>
<dbReference type="RefSeq" id="WP_112188997.1">
    <property type="nucleotide sequence ID" value="NZ_QGAR01000016.1"/>
</dbReference>
<sequence length="846" mass="93439">MPEQKLPHLLVSGFTWEAPYQSPNNGGGRRPSIPRARVAHGTKLLRQLRRLVRELPDIVSLREDHDLPAHAGIAVALEIKPKGALDFQGIEWKKDRIEVLSVIEHPDSEIVVLHVPDGHIGALERRIQAYLEKNAKSGKPQNLALVNAIENIRRAAFDDFWTDEDPPPEDLDESWFQVWLRADGKRGDVVRHAFEELGERLGLEVQRGFVTFPGRVVVAVRATRQAIQQAVELLDMVAEIRGVADTAKFFLSELRPYEQNDWVGSLVERSVYARSSRRNRITLLDTGVNNGHPLLAAGLAEDDMHAYDPTWGAADHDGHGSEMAGLLLYGNLTSPLAGNEPVNLTHRLESVKILPPDGENPPRIYGAITAESAYRVEATAPQARRVFAMMTTAEGGINGEPSEWSATIDQLAYGLPTLEIGVDDQDDRGEATPRLYVLAAGNVAWPDWASYPAINALAPAENPSQAWNALAVGATTNLTEIDAAEYPGQRAIARRGALAPASRTAMLWKKEWPHKPDVVAEGGNGSLDAAANVTVGPESLRMLTTSNNIARTLLAETGDTSAATAEVARLCAQLSHKYPDFWPETIRALVVHGARYTPAMRSSLRVQPTTQDKYTLLRTYGFGLIQPDVSAFSEAYRSTVVLQETITPYREVNGSARLGQMLLHELPWPGEELQDLAETEVSLRVTLSYFIEPNPSRRGWQSKFRYGSFGLRFALKGATETDQEFVERVNALERDDDDERAHGDPDLQGWTFGPKLRTKGSVHLDVWTGTAAELASKGQIAVFPVGGWWKDWKEAGQWDTEVRYSLVLSLEVAEQLDADFYTPIKTQIDAATVAQQIEVDDGAEEE</sequence>
<dbReference type="AlphaFoldDB" id="A0AAW4Q9F0"/>
<accession>A0AAW4Q9F0</accession>
<dbReference type="SUPFAM" id="SSF52743">
    <property type="entry name" value="Subtilisin-like"/>
    <property type="match status" value="1"/>
</dbReference>
<dbReference type="Gene3D" id="3.40.50.200">
    <property type="entry name" value="Peptidase S8/S53 domain"/>
    <property type="match status" value="1"/>
</dbReference>
<evidence type="ECO:0000313" key="4">
    <source>
        <dbReference type="Proteomes" id="UP001199322"/>
    </source>
</evidence>
<dbReference type="PROSITE" id="PS00136">
    <property type="entry name" value="SUBTILASE_ASP"/>
    <property type="match status" value="1"/>
</dbReference>
<protein>
    <submittedName>
        <fullName evidence="3">S8 family peptidase</fullName>
    </submittedName>
</protein>
<gene>
    <name evidence="3" type="ORF">DEE74_16920</name>
</gene>
<name>A0AAW4Q9F0_RALPI</name>
<dbReference type="InterPro" id="IPR036852">
    <property type="entry name" value="Peptidase_S8/S53_dom_sf"/>
</dbReference>
<dbReference type="GO" id="GO:0004252">
    <property type="term" value="F:serine-type endopeptidase activity"/>
    <property type="evidence" value="ECO:0007669"/>
    <property type="project" value="InterPro"/>
</dbReference>
<reference evidence="3" key="1">
    <citation type="submission" date="2018-06" db="EMBL/GenBank/DDBJ databases">
        <authorList>
            <person name="O'Rourke A."/>
        </authorList>
    </citation>
    <scope>NUCLEOTIDE SEQUENCE</scope>
    <source>
        <strain evidence="3">132550021-3</strain>
    </source>
</reference>
<evidence type="ECO:0000259" key="2">
    <source>
        <dbReference type="Pfam" id="PF00082"/>
    </source>
</evidence>
<comment type="caution">
    <text evidence="3">The sequence shown here is derived from an EMBL/GenBank/DDBJ whole genome shotgun (WGS) entry which is preliminary data.</text>
</comment>
<feature type="domain" description="Peptidase S8/S53" evidence="2">
    <location>
        <begin position="281"/>
        <end position="623"/>
    </location>
</feature>